<name>A0ABU1V4B9_9GAMM</name>
<dbReference type="EMBL" id="JAVDVX010000021">
    <property type="protein sequence ID" value="MDR7092269.1"/>
    <property type="molecule type" value="Genomic_DNA"/>
</dbReference>
<gene>
    <name evidence="1" type="ORF">J2X05_004315</name>
</gene>
<evidence type="ECO:0000313" key="2">
    <source>
        <dbReference type="Proteomes" id="UP001253595"/>
    </source>
</evidence>
<proteinExistence type="predicted"/>
<organism evidence="1 2">
    <name type="scientific">Cellvibrio fibrivorans</name>
    <dbReference type="NCBI Taxonomy" id="126350"/>
    <lineage>
        <taxon>Bacteria</taxon>
        <taxon>Pseudomonadati</taxon>
        <taxon>Pseudomonadota</taxon>
        <taxon>Gammaproteobacteria</taxon>
        <taxon>Cellvibrionales</taxon>
        <taxon>Cellvibrionaceae</taxon>
        <taxon>Cellvibrio</taxon>
    </lineage>
</organism>
<comment type="caution">
    <text evidence="1">The sequence shown here is derived from an EMBL/GenBank/DDBJ whole genome shotgun (WGS) entry which is preliminary data.</text>
</comment>
<dbReference type="Proteomes" id="UP001253595">
    <property type="component" value="Unassembled WGS sequence"/>
</dbReference>
<protein>
    <submittedName>
        <fullName evidence="1">Uncharacterized protein</fullName>
    </submittedName>
</protein>
<dbReference type="RefSeq" id="WP_310076411.1">
    <property type="nucleotide sequence ID" value="NZ_JAVDVX010000021.1"/>
</dbReference>
<sequence length="103" mass="11517">MRLKELEESYLLSLRHDDASKFVEFTFITSKNLKVNVSAWNDNLTPIVVEYIGLNLVSNFTNHENIHCLGEIESINTSNSGFTLEGNIGCIKVTASNLSIEPN</sequence>
<accession>A0ABU1V4B9</accession>
<keyword evidence="2" id="KW-1185">Reference proteome</keyword>
<evidence type="ECO:0000313" key="1">
    <source>
        <dbReference type="EMBL" id="MDR7092269.1"/>
    </source>
</evidence>
<reference evidence="1 2" key="1">
    <citation type="submission" date="2023-07" db="EMBL/GenBank/DDBJ databases">
        <title>Sorghum-associated microbial communities from plants grown in Nebraska, USA.</title>
        <authorList>
            <person name="Schachtman D."/>
        </authorList>
    </citation>
    <scope>NUCLEOTIDE SEQUENCE [LARGE SCALE GENOMIC DNA]</scope>
    <source>
        <strain evidence="1 2">BE190</strain>
    </source>
</reference>